<evidence type="ECO:0000313" key="4">
    <source>
        <dbReference type="EMBL" id="SEU11187.1"/>
    </source>
</evidence>
<dbReference type="InterPro" id="IPR046232">
    <property type="entry name" value="DUF6265"/>
</dbReference>
<organism evidence="3 6">
    <name type="scientific">Myxococcus fulvus</name>
    <dbReference type="NCBI Taxonomy" id="33"/>
    <lineage>
        <taxon>Bacteria</taxon>
        <taxon>Pseudomonadati</taxon>
        <taxon>Myxococcota</taxon>
        <taxon>Myxococcia</taxon>
        <taxon>Myxococcales</taxon>
        <taxon>Cystobacterineae</taxon>
        <taxon>Myxococcaceae</taxon>
        <taxon>Myxococcus</taxon>
    </lineage>
</organism>
<name>A0A511TBR8_MYXFU</name>
<protein>
    <recommendedName>
        <fullName evidence="2">DUF6265 domain-containing protein</fullName>
    </recommendedName>
</protein>
<feature type="signal peptide" evidence="1">
    <location>
        <begin position="1"/>
        <end position="19"/>
    </location>
</feature>
<evidence type="ECO:0000313" key="5">
    <source>
        <dbReference type="Proteomes" id="UP000183760"/>
    </source>
</evidence>
<feature type="chain" id="PRO_5022849738" description="DUF6265 domain-containing protein" evidence="1">
    <location>
        <begin position="20"/>
        <end position="165"/>
    </location>
</feature>
<reference evidence="3 6" key="2">
    <citation type="submission" date="2019-07" db="EMBL/GenBank/DDBJ databases">
        <title>Whole genome shotgun sequence of Myxococcus fulvus NBRC 100333.</title>
        <authorList>
            <person name="Hosoyama A."/>
            <person name="Uohara A."/>
            <person name="Ohji S."/>
            <person name="Ichikawa N."/>
        </authorList>
    </citation>
    <scope>NUCLEOTIDE SEQUENCE [LARGE SCALE GENOMIC DNA]</scope>
    <source>
        <strain evidence="3 6">NBRC 100333</strain>
    </source>
</reference>
<sequence>MTARPALLALVLGASPLLGCGSTPHTREPTSRECGASIHDVAWLSGSWRQDTAGNLTEEHWTPAAGGTLFGVSRTIVQGKTVFFEYMRIEARKDGLYFVAQPMGRPPSDFKMLRCNSNGVLFENPQHDYPQRIFYQRPSANRLTARIEGKKDGKEAGQSYEFFQM</sequence>
<accession>A0A511TBR8</accession>
<dbReference type="Proteomes" id="UP000183760">
    <property type="component" value="Unassembled WGS sequence"/>
</dbReference>
<dbReference type="EMBL" id="FOIB01000005">
    <property type="protein sequence ID" value="SEU11187.1"/>
    <property type="molecule type" value="Genomic_DNA"/>
</dbReference>
<keyword evidence="5" id="KW-1185">Reference proteome</keyword>
<dbReference type="Pfam" id="PF19780">
    <property type="entry name" value="DUF6265"/>
    <property type="match status" value="1"/>
</dbReference>
<evidence type="ECO:0000313" key="3">
    <source>
        <dbReference type="EMBL" id="GEN11626.1"/>
    </source>
</evidence>
<reference evidence="4 5" key="1">
    <citation type="submission" date="2016-10" db="EMBL/GenBank/DDBJ databases">
        <authorList>
            <person name="Varghese N."/>
            <person name="Submissions S."/>
        </authorList>
    </citation>
    <scope>NUCLEOTIDE SEQUENCE [LARGE SCALE GENOMIC DNA]</scope>
    <source>
        <strain evidence="4 5">DSM 16525</strain>
    </source>
</reference>
<evidence type="ECO:0000313" key="6">
    <source>
        <dbReference type="Proteomes" id="UP000321514"/>
    </source>
</evidence>
<dbReference type="RefSeq" id="WP_083560112.1">
    <property type="nucleotide sequence ID" value="NZ_BJXR01000048.1"/>
</dbReference>
<feature type="domain" description="DUF6265" evidence="2">
    <location>
        <begin position="42"/>
        <end position="148"/>
    </location>
</feature>
<gene>
    <name evidence="3" type="ORF">MFU01_66630</name>
    <name evidence="4" type="ORF">SAMN05443572_10512</name>
</gene>
<evidence type="ECO:0000259" key="2">
    <source>
        <dbReference type="Pfam" id="PF19780"/>
    </source>
</evidence>
<dbReference type="EMBL" id="BJXR01000048">
    <property type="protein sequence ID" value="GEN11626.1"/>
    <property type="molecule type" value="Genomic_DNA"/>
</dbReference>
<comment type="caution">
    <text evidence="3">The sequence shown here is derived from an EMBL/GenBank/DDBJ whole genome shotgun (WGS) entry which is preliminary data.</text>
</comment>
<dbReference type="Proteomes" id="UP000321514">
    <property type="component" value="Unassembled WGS sequence"/>
</dbReference>
<proteinExistence type="predicted"/>
<dbReference type="STRING" id="1334629.MFUL124B02_25245"/>
<evidence type="ECO:0000256" key="1">
    <source>
        <dbReference type="SAM" id="SignalP"/>
    </source>
</evidence>
<dbReference type="OrthoDB" id="5382295at2"/>
<dbReference type="AlphaFoldDB" id="A0A511TBR8"/>
<keyword evidence="1" id="KW-0732">Signal</keyword>